<evidence type="ECO:0000313" key="3">
    <source>
        <dbReference type="Proteomes" id="UP000600026"/>
    </source>
</evidence>
<sequence length="77" mass="8346">MPIRLNAAFIHGVAGGCALAHRFPDGEGARMGLGSEDDWWKQWWCALRRALHHASPLVALTANILTILCGIQVVAGR</sequence>
<feature type="transmembrane region" description="Helical" evidence="1">
    <location>
        <begin position="57"/>
        <end position="75"/>
    </location>
</feature>
<keyword evidence="1" id="KW-0472">Membrane</keyword>
<dbReference type="PROSITE" id="PS51257">
    <property type="entry name" value="PROKAR_LIPOPROTEIN"/>
    <property type="match status" value="1"/>
</dbReference>
<protein>
    <submittedName>
        <fullName evidence="2">Uncharacterized protein</fullName>
    </submittedName>
</protein>
<reference evidence="2" key="1">
    <citation type="submission" date="2020-09" db="EMBL/GenBank/DDBJ databases">
        <title>Whole genome shotgun sequence of Streptomyces xanthophaeus NBRC 12829.</title>
        <authorList>
            <person name="Komaki H."/>
            <person name="Tamura T."/>
        </authorList>
    </citation>
    <scope>NUCLEOTIDE SEQUENCE</scope>
    <source>
        <strain evidence="2">NBRC 12829</strain>
    </source>
</reference>
<gene>
    <name evidence="2" type="ORF">Sxan_77460</name>
</gene>
<keyword evidence="1" id="KW-0812">Transmembrane</keyword>
<evidence type="ECO:0000313" key="2">
    <source>
        <dbReference type="EMBL" id="GHI90382.1"/>
    </source>
</evidence>
<comment type="caution">
    <text evidence="2">The sequence shown here is derived from an EMBL/GenBank/DDBJ whole genome shotgun (WGS) entry which is preliminary data.</text>
</comment>
<keyword evidence="1" id="KW-1133">Transmembrane helix</keyword>
<name>A0A919H740_9ACTN</name>
<organism evidence="2 3">
    <name type="scientific">Streptomyces xanthophaeus</name>
    <dbReference type="NCBI Taxonomy" id="67385"/>
    <lineage>
        <taxon>Bacteria</taxon>
        <taxon>Bacillati</taxon>
        <taxon>Actinomycetota</taxon>
        <taxon>Actinomycetes</taxon>
        <taxon>Kitasatosporales</taxon>
        <taxon>Streptomycetaceae</taxon>
        <taxon>Streptomyces</taxon>
    </lineage>
</organism>
<accession>A0A919H740</accession>
<dbReference type="EMBL" id="BNEE01000011">
    <property type="protein sequence ID" value="GHI90382.1"/>
    <property type="molecule type" value="Genomic_DNA"/>
</dbReference>
<proteinExistence type="predicted"/>
<keyword evidence="3" id="KW-1185">Reference proteome</keyword>
<evidence type="ECO:0000256" key="1">
    <source>
        <dbReference type="SAM" id="Phobius"/>
    </source>
</evidence>
<dbReference type="Proteomes" id="UP000600026">
    <property type="component" value="Unassembled WGS sequence"/>
</dbReference>
<dbReference type="AlphaFoldDB" id="A0A919H740"/>